<gene>
    <name evidence="4" type="ORF">MMAB1_0734</name>
</gene>
<dbReference type="Gene3D" id="1.25.40.10">
    <property type="entry name" value="Tetratricopeptide repeat domain"/>
    <property type="match status" value="2"/>
</dbReference>
<dbReference type="InterPro" id="IPR013105">
    <property type="entry name" value="TPR_2"/>
</dbReference>
<dbReference type="AlphaFoldDB" id="A0A0X3BIQ1"/>
<accession>A0A0X3BIQ1</accession>
<evidence type="ECO:0000256" key="3">
    <source>
        <dbReference type="PROSITE-ProRule" id="PRU00339"/>
    </source>
</evidence>
<keyword evidence="1" id="KW-0677">Repeat</keyword>
<dbReference type="Pfam" id="PF00515">
    <property type="entry name" value="TPR_1"/>
    <property type="match status" value="1"/>
</dbReference>
<feature type="repeat" description="TPR" evidence="3">
    <location>
        <begin position="110"/>
        <end position="143"/>
    </location>
</feature>
<dbReference type="Proteomes" id="UP000069850">
    <property type="component" value="Chromosome 1"/>
</dbReference>
<dbReference type="InterPro" id="IPR011990">
    <property type="entry name" value="TPR-like_helical_dom_sf"/>
</dbReference>
<dbReference type="KEGG" id="mema:MMAB1_0734"/>
<reference evidence="4 5" key="1">
    <citation type="submission" date="2016-01" db="EMBL/GenBank/DDBJ databases">
        <authorList>
            <person name="Manzoor S."/>
        </authorList>
    </citation>
    <scope>NUCLEOTIDE SEQUENCE [LARGE SCALE GENOMIC DNA]</scope>
    <source>
        <strain evidence="4">Methanoculleus sp MAB1</strain>
    </source>
</reference>
<dbReference type="PROSITE" id="PS50293">
    <property type="entry name" value="TPR_REGION"/>
    <property type="match status" value="2"/>
</dbReference>
<dbReference type="InterPro" id="IPR051685">
    <property type="entry name" value="Ycf3/AcsC/BcsC/TPR_MFPF"/>
</dbReference>
<organism evidence="4 5">
    <name type="scientific">Methanoculleus bourgensis</name>
    <dbReference type="NCBI Taxonomy" id="83986"/>
    <lineage>
        <taxon>Archaea</taxon>
        <taxon>Methanobacteriati</taxon>
        <taxon>Methanobacteriota</taxon>
        <taxon>Stenosarchaea group</taxon>
        <taxon>Methanomicrobia</taxon>
        <taxon>Methanomicrobiales</taxon>
        <taxon>Methanomicrobiaceae</taxon>
        <taxon>Methanoculleus</taxon>
    </lineage>
</organism>
<evidence type="ECO:0000256" key="2">
    <source>
        <dbReference type="ARBA" id="ARBA00022803"/>
    </source>
</evidence>
<dbReference type="Pfam" id="PF07719">
    <property type="entry name" value="TPR_2"/>
    <property type="match status" value="1"/>
</dbReference>
<dbReference type="SMART" id="SM00028">
    <property type="entry name" value="TPR"/>
    <property type="match status" value="4"/>
</dbReference>
<dbReference type="PANTHER" id="PTHR44943:SF8">
    <property type="entry name" value="TPR REPEAT-CONTAINING PROTEIN MJ0263"/>
    <property type="match status" value="1"/>
</dbReference>
<name>A0A0X3BIQ1_9EURY</name>
<feature type="repeat" description="TPR" evidence="3">
    <location>
        <begin position="42"/>
        <end position="75"/>
    </location>
</feature>
<feature type="repeat" description="TPR" evidence="3">
    <location>
        <begin position="8"/>
        <end position="41"/>
    </location>
</feature>
<dbReference type="Pfam" id="PF13432">
    <property type="entry name" value="TPR_16"/>
    <property type="match status" value="1"/>
</dbReference>
<dbReference type="PANTHER" id="PTHR44943">
    <property type="entry name" value="CELLULOSE SYNTHASE OPERON PROTEIN C"/>
    <property type="match status" value="1"/>
</dbReference>
<dbReference type="InterPro" id="IPR019734">
    <property type="entry name" value="TPR_rpt"/>
</dbReference>
<dbReference type="SUPFAM" id="SSF48439">
    <property type="entry name" value="Protein prenylyltransferase"/>
    <property type="match status" value="1"/>
</dbReference>
<dbReference type="EMBL" id="LT158599">
    <property type="protein sequence ID" value="CVK31948.1"/>
    <property type="molecule type" value="Genomic_DNA"/>
</dbReference>
<dbReference type="OrthoDB" id="115601at2157"/>
<protein>
    <submittedName>
        <fullName evidence="4">Uncharacterized protein</fullName>
    </submittedName>
</protein>
<keyword evidence="2 3" id="KW-0802">TPR repeat</keyword>
<dbReference type="GeneID" id="27136747"/>
<evidence type="ECO:0000256" key="1">
    <source>
        <dbReference type="ARBA" id="ARBA00022737"/>
    </source>
</evidence>
<proteinExistence type="predicted"/>
<evidence type="ECO:0000313" key="4">
    <source>
        <dbReference type="EMBL" id="CVK31948.1"/>
    </source>
</evidence>
<dbReference type="PROSITE" id="PS50005">
    <property type="entry name" value="TPR"/>
    <property type="match status" value="4"/>
</dbReference>
<feature type="repeat" description="TPR" evidence="3">
    <location>
        <begin position="76"/>
        <end position="109"/>
    </location>
</feature>
<dbReference type="RefSeq" id="WP_062262043.1">
    <property type="nucleotide sequence ID" value="NZ_LT158599.1"/>
</dbReference>
<evidence type="ECO:0000313" key="5">
    <source>
        <dbReference type="Proteomes" id="UP000069850"/>
    </source>
</evidence>
<sequence>MAIRQENAGVWYHRGQAFCSMRKFDEAIACYDKALELSPGDPVIWRRRGFALLKLGRYDEAAASFDQALAIDPVNATAWQRKGYALACLGEHEDAVACCDKALTLDPRHILAWQSRGWLLGVMCRYDEAVDCYEAVLAIDPDRRSAAWHRERVRERRDLEALAAEIREAERFIEVPACIREVVTERDYGNVGLARAVLRELVGRAEAVAVHRS</sequence>